<dbReference type="GO" id="GO:0009239">
    <property type="term" value="P:enterobactin biosynthetic process"/>
    <property type="evidence" value="ECO:0007669"/>
    <property type="project" value="TreeGrafter"/>
</dbReference>
<dbReference type="InterPro" id="IPR023213">
    <property type="entry name" value="CAT-like_dom_sf"/>
</dbReference>
<dbReference type="Pfam" id="PF00668">
    <property type="entry name" value="Condensation"/>
    <property type="match status" value="1"/>
</dbReference>
<dbReference type="GO" id="GO:0047527">
    <property type="term" value="F:2,3-dihydroxybenzoate-serine ligase activity"/>
    <property type="evidence" value="ECO:0007669"/>
    <property type="project" value="TreeGrafter"/>
</dbReference>
<dbReference type="GO" id="GO:0031177">
    <property type="term" value="F:phosphopantetheine binding"/>
    <property type="evidence" value="ECO:0007669"/>
    <property type="project" value="TreeGrafter"/>
</dbReference>
<dbReference type="Gene3D" id="3.30.559.30">
    <property type="entry name" value="Nonribosomal peptide synthetase, condensation domain"/>
    <property type="match status" value="1"/>
</dbReference>
<dbReference type="AlphaFoldDB" id="I5AWK1"/>
<feature type="domain" description="Condensation" evidence="1">
    <location>
        <begin position="2"/>
        <end position="456"/>
    </location>
</feature>
<organism evidence="2 3">
    <name type="scientific">Eubacterium cellulosolvens (strain ATCC 43171 / JCM 9499 / 6)</name>
    <name type="common">Cillobacterium cellulosolvens</name>
    <dbReference type="NCBI Taxonomy" id="633697"/>
    <lineage>
        <taxon>Bacteria</taxon>
        <taxon>Bacillati</taxon>
        <taxon>Bacillota</taxon>
        <taxon>Clostridia</taxon>
        <taxon>Eubacteriales</taxon>
        <taxon>Eubacteriaceae</taxon>
        <taxon>Eubacterium</taxon>
    </lineage>
</organism>
<dbReference type="EMBL" id="CM001487">
    <property type="protein sequence ID" value="EIM58174.1"/>
    <property type="molecule type" value="Genomic_DNA"/>
</dbReference>
<gene>
    <name evidence="2" type="ORF">EubceDRAFT1_2448</name>
</gene>
<dbReference type="GO" id="GO:0008610">
    <property type="term" value="P:lipid biosynthetic process"/>
    <property type="evidence" value="ECO:0007669"/>
    <property type="project" value="UniProtKB-ARBA"/>
</dbReference>
<dbReference type="eggNOG" id="COG1020">
    <property type="taxonomic scope" value="Bacteria"/>
</dbReference>
<dbReference type="STRING" id="633697.EubceDRAFT1_2448"/>
<keyword evidence="3" id="KW-1185">Reference proteome</keyword>
<dbReference type="PANTHER" id="PTHR45527">
    <property type="entry name" value="NONRIBOSOMAL PEPTIDE SYNTHETASE"/>
    <property type="match status" value="1"/>
</dbReference>
<dbReference type="PANTHER" id="PTHR45527:SF1">
    <property type="entry name" value="FATTY ACID SYNTHASE"/>
    <property type="match status" value="1"/>
</dbReference>
<dbReference type="GO" id="GO:0043041">
    <property type="term" value="P:amino acid activation for nonribosomal peptide biosynthetic process"/>
    <property type="evidence" value="ECO:0007669"/>
    <property type="project" value="TreeGrafter"/>
</dbReference>
<dbReference type="Gene3D" id="3.30.559.10">
    <property type="entry name" value="Chloramphenicol acetyltransferase-like domain"/>
    <property type="match status" value="1"/>
</dbReference>
<protein>
    <submittedName>
        <fullName evidence="2">Non-ribosomal peptide synthase</fullName>
    </submittedName>
</protein>
<evidence type="ECO:0000259" key="1">
    <source>
        <dbReference type="Pfam" id="PF00668"/>
    </source>
</evidence>
<dbReference type="SUPFAM" id="SSF52777">
    <property type="entry name" value="CoA-dependent acyltransferases"/>
    <property type="match status" value="2"/>
</dbReference>
<evidence type="ECO:0000313" key="2">
    <source>
        <dbReference type="EMBL" id="EIM58174.1"/>
    </source>
</evidence>
<dbReference type="InterPro" id="IPR001242">
    <property type="entry name" value="Condensation_dom"/>
</dbReference>
<dbReference type="GO" id="GO:0009366">
    <property type="term" value="C:enterobactin synthetase complex"/>
    <property type="evidence" value="ECO:0007669"/>
    <property type="project" value="TreeGrafter"/>
</dbReference>
<evidence type="ECO:0000313" key="3">
    <source>
        <dbReference type="Proteomes" id="UP000005753"/>
    </source>
</evidence>
<name>I5AWK1_EUBC6</name>
<dbReference type="OrthoDB" id="1993047at2"/>
<dbReference type="Proteomes" id="UP000005753">
    <property type="component" value="Chromosome"/>
</dbReference>
<dbReference type="GO" id="GO:0005829">
    <property type="term" value="C:cytosol"/>
    <property type="evidence" value="ECO:0007669"/>
    <property type="project" value="TreeGrafter"/>
</dbReference>
<proteinExistence type="predicted"/>
<reference evidence="2 3" key="2">
    <citation type="submission" date="2012-02" db="EMBL/GenBank/DDBJ databases">
        <title>Improved High-Quality Draft sequence of Eubacterium cellulosolvens 6.</title>
        <authorList>
            <consortium name="US DOE Joint Genome Institute"/>
            <person name="Lucas S."/>
            <person name="Han J."/>
            <person name="Lapidus A."/>
            <person name="Cheng J.-F."/>
            <person name="Goodwin L."/>
            <person name="Pitluck S."/>
            <person name="Peters L."/>
            <person name="Mikhailova N."/>
            <person name="Gu W."/>
            <person name="Detter J.C."/>
            <person name="Han C."/>
            <person name="Tapia R."/>
            <person name="Land M."/>
            <person name="Hauser L."/>
            <person name="Kyrpides N."/>
            <person name="Ivanova N."/>
            <person name="Pagani I."/>
            <person name="Johnson E."/>
            <person name="Mukhopadhyay B."/>
            <person name="Anderson I."/>
            <person name="Woyke T."/>
        </authorList>
    </citation>
    <scope>NUCLEOTIDE SEQUENCE [LARGE SCALE GENOMIC DNA]</scope>
    <source>
        <strain evidence="2 3">6</strain>
    </source>
</reference>
<accession>I5AWK1</accession>
<sequence length="461" mass="53664">MEKLYPLTPAQMVHHLPIRQLGTMQCINVSAVCALQAELDFEVLKKCVRLEFDRNESLRTRFTKPDKDGNVHQYILSGVTPEIPFRDLSAMTVKEADDLMQQWAFELFEEHDVPTCEITLLRLPEGYNGLYVHLDHRIADSCGMIVLINDLMQLYTHFKFGAPMPEDLSSFKAMLEKDLKRETNSKRCERDENYWKETFDKHGEPLYADLTGFDTLRESRKKHDDKTLRAADIELNDAEVGVKDFDLDAEATKDITDFCLQHQVSMTNMLLLGLRTYLSKVNGGQEDITVRNFISRRSTHEEWTSGGTRTVSFPCRTIISPDTEFLDALYEVQDVQNHVYLHANYDPQKLSKMMKERFHTPDNTTYESLYLTYQPTPVKMGNEHLQNIPIWSNWYTNGINTKKCYLTVTHRPDGGMHFSFHYQTAHLTDHDMELLYYYLMRILFKGMAQPDMTVGDVMRYV</sequence>
<dbReference type="HOGENOM" id="CLU_046523_0_0_9"/>
<reference evidence="2 3" key="1">
    <citation type="submission" date="2010-08" db="EMBL/GenBank/DDBJ databases">
        <authorList>
            <consortium name="US DOE Joint Genome Institute (JGI-PGF)"/>
            <person name="Lucas S."/>
            <person name="Copeland A."/>
            <person name="Lapidus A."/>
            <person name="Cheng J.-F."/>
            <person name="Bruce D."/>
            <person name="Goodwin L."/>
            <person name="Pitluck S."/>
            <person name="Land M.L."/>
            <person name="Hauser L."/>
            <person name="Chang Y.-J."/>
            <person name="Anderson I.J."/>
            <person name="Johnson E."/>
            <person name="Mulhopadhyay B."/>
            <person name="Kyrpides N."/>
            <person name="Woyke T.J."/>
        </authorList>
    </citation>
    <scope>NUCLEOTIDE SEQUENCE [LARGE SCALE GENOMIC DNA]</scope>
    <source>
        <strain evidence="2 3">6</strain>
    </source>
</reference>